<evidence type="ECO:0000256" key="3">
    <source>
        <dbReference type="ARBA" id="ARBA00022763"/>
    </source>
</evidence>
<comment type="caution">
    <text evidence="9">The sequence shown here is derived from an EMBL/GenBank/DDBJ whole genome shotgun (WGS) entry which is preliminary data.</text>
</comment>
<dbReference type="Gene3D" id="3.30.420.10">
    <property type="entry name" value="Ribonuclease H-like superfamily/Ribonuclease H"/>
    <property type="match status" value="1"/>
</dbReference>
<keyword evidence="7" id="KW-0234">DNA repair</keyword>
<dbReference type="GO" id="GO:0046872">
    <property type="term" value="F:metal ion binding"/>
    <property type="evidence" value="ECO:0007669"/>
    <property type="project" value="UniProtKB-KW"/>
</dbReference>
<evidence type="ECO:0000256" key="1">
    <source>
        <dbReference type="ARBA" id="ARBA00022485"/>
    </source>
</evidence>
<name>A0A0F9HBI1_9ZZZZ</name>
<dbReference type="SUPFAM" id="SSF52141">
    <property type="entry name" value="Uracil-DNA glycosylase-like"/>
    <property type="match status" value="1"/>
</dbReference>
<dbReference type="Gene3D" id="3.40.470.10">
    <property type="entry name" value="Uracil-DNA glycosylase-like domain"/>
    <property type="match status" value="1"/>
</dbReference>
<feature type="domain" description="Uracil-DNA glycosylase-like" evidence="8">
    <location>
        <begin position="11"/>
        <end position="177"/>
    </location>
</feature>
<dbReference type="SUPFAM" id="SSF53098">
    <property type="entry name" value="Ribonuclease H-like"/>
    <property type="match status" value="1"/>
</dbReference>
<organism evidence="9">
    <name type="scientific">marine sediment metagenome</name>
    <dbReference type="NCBI Taxonomy" id="412755"/>
    <lineage>
        <taxon>unclassified sequences</taxon>
        <taxon>metagenomes</taxon>
        <taxon>ecological metagenomes</taxon>
    </lineage>
</organism>
<evidence type="ECO:0000256" key="7">
    <source>
        <dbReference type="ARBA" id="ARBA00023204"/>
    </source>
</evidence>
<evidence type="ECO:0000313" key="9">
    <source>
        <dbReference type="EMBL" id="KKL79055.1"/>
    </source>
</evidence>
<evidence type="ECO:0000256" key="2">
    <source>
        <dbReference type="ARBA" id="ARBA00022723"/>
    </source>
</evidence>
<dbReference type="GO" id="GO:0003676">
    <property type="term" value="F:nucleic acid binding"/>
    <property type="evidence" value="ECO:0007669"/>
    <property type="project" value="InterPro"/>
</dbReference>
<dbReference type="Pfam" id="PF03167">
    <property type="entry name" value="UDG"/>
    <property type="match status" value="1"/>
</dbReference>
<evidence type="ECO:0000256" key="5">
    <source>
        <dbReference type="ARBA" id="ARBA00023004"/>
    </source>
</evidence>
<keyword evidence="3" id="KW-0227">DNA damage</keyword>
<keyword evidence="6" id="KW-0411">Iron-sulfur</keyword>
<evidence type="ECO:0000256" key="6">
    <source>
        <dbReference type="ARBA" id="ARBA00023014"/>
    </source>
</evidence>
<dbReference type="PANTHER" id="PTHR33693:SF1">
    <property type="entry name" value="TYPE-4 URACIL-DNA GLYCOSYLASE"/>
    <property type="match status" value="1"/>
</dbReference>
<dbReference type="EMBL" id="LAZR01023279">
    <property type="protein sequence ID" value="KKL79055.1"/>
    <property type="molecule type" value="Genomic_DNA"/>
</dbReference>
<dbReference type="InterPro" id="IPR036397">
    <property type="entry name" value="RNaseH_sf"/>
</dbReference>
<evidence type="ECO:0000259" key="8">
    <source>
        <dbReference type="SMART" id="SM00986"/>
    </source>
</evidence>
<keyword evidence="1" id="KW-0004">4Fe-4S</keyword>
<dbReference type="InterPro" id="IPR012337">
    <property type="entry name" value="RNaseH-like_sf"/>
</dbReference>
<dbReference type="InterPro" id="IPR036895">
    <property type="entry name" value="Uracil-DNA_glycosylase-like_sf"/>
</dbReference>
<dbReference type="SMART" id="SM00987">
    <property type="entry name" value="UreE_C"/>
    <property type="match status" value="1"/>
</dbReference>
<keyword evidence="4" id="KW-0378">Hydrolase</keyword>
<dbReference type="InterPro" id="IPR051536">
    <property type="entry name" value="UDG_Type-4/5"/>
</dbReference>
<dbReference type="AlphaFoldDB" id="A0A0F9HBI1"/>
<dbReference type="GO" id="GO:0097506">
    <property type="term" value="F:deaminated base DNA N-glycosylase activity"/>
    <property type="evidence" value="ECO:0007669"/>
    <property type="project" value="UniProtKB-ARBA"/>
</dbReference>
<accession>A0A0F9HBI1</accession>
<keyword evidence="2" id="KW-0479">Metal-binding</keyword>
<evidence type="ECO:0000256" key="4">
    <source>
        <dbReference type="ARBA" id="ARBA00022801"/>
    </source>
</evidence>
<protein>
    <recommendedName>
        <fullName evidence="8">Uracil-DNA glycosylase-like domain-containing protein</fullName>
    </recommendedName>
</protein>
<dbReference type="SMART" id="SM00986">
    <property type="entry name" value="UDG"/>
    <property type="match status" value="1"/>
</dbReference>
<sequence>MTSNVNSIYIPSEGPKDAKIMFVGEAGGEDEEYLKRPFVGKAGQFLERYIGRVGYQREEVFLTNLSKHRPKGNKFFNLLGTSELRDGLAELSEEIEEVKPNVIVACGAWPMYYLTGCTNAKGTAGSGVFSWRGSVVQGSGVHVPAAANHKVLITLHPAFIIRPTGFGYHPVFFNDLRQLKREVASPDLDYPKYTEYIDPPSTEELVREMCQSEWLTVDIETFGNSLACVGITDSTERGLCITFEHPEGWQWAQWALLQYVKKNFQYGAFDINYVKWFYGWDTVNYAFDTYIAAANLMAEFPRGLGFLNSMYTPFPYYKEDRKKHKRTGDLSSLWKYNLRDCVVQHWIAMDQ</sequence>
<dbReference type="GO" id="GO:0006281">
    <property type="term" value="P:DNA repair"/>
    <property type="evidence" value="ECO:0007669"/>
    <property type="project" value="UniProtKB-KW"/>
</dbReference>
<dbReference type="InterPro" id="IPR005122">
    <property type="entry name" value="Uracil-DNA_glycosylase-like"/>
</dbReference>
<reference evidence="9" key="1">
    <citation type="journal article" date="2015" name="Nature">
        <title>Complex archaea that bridge the gap between prokaryotes and eukaryotes.</title>
        <authorList>
            <person name="Spang A."/>
            <person name="Saw J.H."/>
            <person name="Jorgensen S.L."/>
            <person name="Zaremba-Niedzwiedzka K."/>
            <person name="Martijn J."/>
            <person name="Lind A.E."/>
            <person name="van Eijk R."/>
            <person name="Schleper C."/>
            <person name="Guy L."/>
            <person name="Ettema T.J."/>
        </authorList>
    </citation>
    <scope>NUCLEOTIDE SEQUENCE</scope>
</reference>
<dbReference type="GO" id="GO:0051539">
    <property type="term" value="F:4 iron, 4 sulfur cluster binding"/>
    <property type="evidence" value="ECO:0007669"/>
    <property type="project" value="UniProtKB-KW"/>
</dbReference>
<keyword evidence="5" id="KW-0408">Iron</keyword>
<feature type="non-terminal residue" evidence="9">
    <location>
        <position position="351"/>
    </location>
</feature>
<dbReference type="CDD" id="cd10030">
    <property type="entry name" value="UDG-F4_TTUDGA_SPO1dp_like"/>
    <property type="match status" value="1"/>
</dbReference>
<proteinExistence type="predicted"/>
<gene>
    <name evidence="9" type="ORF">LCGC14_2018650</name>
</gene>
<dbReference type="PANTHER" id="PTHR33693">
    <property type="entry name" value="TYPE-5 URACIL-DNA GLYCOSYLASE"/>
    <property type="match status" value="1"/>
</dbReference>